<reference evidence="1" key="2">
    <citation type="journal article" date="2015" name="Data Brief">
        <title>Shoot transcriptome of the giant reed, Arundo donax.</title>
        <authorList>
            <person name="Barrero R.A."/>
            <person name="Guerrero F.D."/>
            <person name="Moolhuijzen P."/>
            <person name="Goolsby J.A."/>
            <person name="Tidwell J."/>
            <person name="Bellgard S.E."/>
            <person name="Bellgard M.I."/>
        </authorList>
    </citation>
    <scope>NUCLEOTIDE SEQUENCE</scope>
    <source>
        <tissue evidence="1">Shoot tissue taken approximately 20 cm above the soil surface</tissue>
    </source>
</reference>
<proteinExistence type="predicted"/>
<reference evidence="1" key="1">
    <citation type="submission" date="2014-09" db="EMBL/GenBank/DDBJ databases">
        <authorList>
            <person name="Magalhaes I.L.F."/>
            <person name="Oliveira U."/>
            <person name="Santos F.R."/>
            <person name="Vidigal T.H.D.A."/>
            <person name="Brescovit A.D."/>
            <person name="Santos A.J."/>
        </authorList>
    </citation>
    <scope>NUCLEOTIDE SEQUENCE</scope>
    <source>
        <tissue evidence="1">Shoot tissue taken approximately 20 cm above the soil surface</tissue>
    </source>
</reference>
<name>A0A0A8Z558_ARUDO</name>
<evidence type="ECO:0000313" key="1">
    <source>
        <dbReference type="EMBL" id="JAD32823.1"/>
    </source>
</evidence>
<dbReference type="AlphaFoldDB" id="A0A0A8Z558"/>
<organism evidence="1">
    <name type="scientific">Arundo donax</name>
    <name type="common">Giant reed</name>
    <name type="synonym">Donax arundinaceus</name>
    <dbReference type="NCBI Taxonomy" id="35708"/>
    <lineage>
        <taxon>Eukaryota</taxon>
        <taxon>Viridiplantae</taxon>
        <taxon>Streptophyta</taxon>
        <taxon>Embryophyta</taxon>
        <taxon>Tracheophyta</taxon>
        <taxon>Spermatophyta</taxon>
        <taxon>Magnoliopsida</taxon>
        <taxon>Liliopsida</taxon>
        <taxon>Poales</taxon>
        <taxon>Poaceae</taxon>
        <taxon>PACMAD clade</taxon>
        <taxon>Arundinoideae</taxon>
        <taxon>Arundineae</taxon>
        <taxon>Arundo</taxon>
    </lineage>
</organism>
<protein>
    <submittedName>
        <fullName evidence="1">Uncharacterized protein</fullName>
    </submittedName>
</protein>
<accession>A0A0A8Z558</accession>
<dbReference type="EMBL" id="GBRH01265072">
    <property type="protein sequence ID" value="JAD32823.1"/>
    <property type="molecule type" value="Transcribed_RNA"/>
</dbReference>
<sequence>MQFCQGSSYVIWGRPELRQMIFFVLLWMWWKVRNKANVGE</sequence>